<organism evidence="1 2">
    <name type="scientific">Rhizobium rhizogenes</name>
    <name type="common">Agrobacterium rhizogenes</name>
    <dbReference type="NCBI Taxonomy" id="359"/>
    <lineage>
        <taxon>Bacteria</taxon>
        <taxon>Pseudomonadati</taxon>
        <taxon>Pseudomonadota</taxon>
        <taxon>Alphaproteobacteria</taxon>
        <taxon>Hyphomicrobiales</taxon>
        <taxon>Rhizobiaceae</taxon>
        <taxon>Rhizobium/Agrobacterium group</taxon>
        <taxon>Rhizobium</taxon>
    </lineage>
</organism>
<dbReference type="AlphaFoldDB" id="A0AAN2A3T5"/>
<proteinExistence type="predicted"/>
<protein>
    <recommendedName>
        <fullName evidence="3">ASCH domain-containing protein</fullName>
    </recommendedName>
</protein>
<dbReference type="Proteomes" id="UP000528185">
    <property type="component" value="Unassembled WGS sequence"/>
</dbReference>
<sequence length="217" mass="24288">MADRPILFSAPMIRALLAGTKTQTRRLIKPRGKHRPSLFDGTWSDSYVLDHGNESWRQVDIPIKLGDRLWVRETWAPLSALTHNDPGVQALADGGFYRADGGTVDGEISKWLPSIFMPRHASRLTLIVTDVRVERLQDISEADADAECFGGNYPGDVLPEVFHGDREQYGHLSMAQCYGRLWNHINGAGAWEENPWIVAYTFTVHHGNIDQIAQVAA</sequence>
<name>A0AAN2A3T5_RHIRH</name>
<dbReference type="EMBL" id="CAICSX020000001">
    <property type="protein sequence ID" value="CAD0211229.1"/>
    <property type="molecule type" value="Genomic_DNA"/>
</dbReference>
<reference evidence="1 2" key="1">
    <citation type="submission" date="2020-06" db="EMBL/GenBank/DDBJ databases">
        <authorList>
            <person name="De Coninck B."/>
            <person name="Ibrahim H."/>
        </authorList>
    </citation>
    <scope>NUCLEOTIDE SEQUENCE [LARGE SCALE GENOMIC DNA]</scope>
    <source>
        <strain evidence="1">Ag_rhizogenes_K599</strain>
    </source>
</reference>
<comment type="caution">
    <text evidence="1">The sequence shown here is derived from an EMBL/GenBank/DDBJ whole genome shotgun (WGS) entry which is preliminary data.</text>
</comment>
<evidence type="ECO:0000313" key="2">
    <source>
        <dbReference type="Proteomes" id="UP000528185"/>
    </source>
</evidence>
<dbReference type="KEGG" id="aro:B0909_05390"/>
<evidence type="ECO:0008006" key="3">
    <source>
        <dbReference type="Google" id="ProtNLM"/>
    </source>
</evidence>
<accession>A0AAN2A3T5</accession>
<gene>
    <name evidence="1" type="ORF">AGRHK599_LOCUS1255</name>
</gene>
<evidence type="ECO:0000313" key="1">
    <source>
        <dbReference type="EMBL" id="CAD0211229.1"/>
    </source>
</evidence>
<dbReference type="RefSeq" id="WP_065115705.1">
    <property type="nucleotide sequence ID" value="NZ_CAICSX020000001.1"/>
</dbReference>